<dbReference type="AlphaFoldDB" id="A0AAQ3LCB4"/>
<dbReference type="EMBL" id="CP136920">
    <property type="protein sequence ID" value="WOO41245.1"/>
    <property type="molecule type" value="Genomic_DNA"/>
</dbReference>
<dbReference type="RefSeq" id="WP_317833673.1">
    <property type="nucleotide sequence ID" value="NZ_CP136920.1"/>
</dbReference>
<dbReference type="KEGG" id="puo:RZN69_21705"/>
<name>A0AAQ3LCB4_9BACT</name>
<gene>
    <name evidence="1" type="ORF">RZN69_21705</name>
</gene>
<evidence type="ECO:0000313" key="2">
    <source>
        <dbReference type="Proteomes" id="UP001304300"/>
    </source>
</evidence>
<keyword evidence="2" id="KW-1185">Reference proteome</keyword>
<organism evidence="1 2">
    <name type="scientific">Rubellicoccus peritrichatus</name>
    <dbReference type="NCBI Taxonomy" id="3080537"/>
    <lineage>
        <taxon>Bacteria</taxon>
        <taxon>Pseudomonadati</taxon>
        <taxon>Verrucomicrobiota</taxon>
        <taxon>Opitutia</taxon>
        <taxon>Puniceicoccales</taxon>
        <taxon>Cerasicoccaceae</taxon>
        <taxon>Rubellicoccus</taxon>
    </lineage>
</organism>
<reference evidence="1 2" key="1">
    <citation type="submission" date="2023-10" db="EMBL/GenBank/DDBJ databases">
        <title>Rubellicoccus peritrichatus gen. nov., sp. nov., isolated from an algae of coral reef tank.</title>
        <authorList>
            <person name="Luo J."/>
        </authorList>
    </citation>
    <scope>NUCLEOTIDE SEQUENCE [LARGE SCALE GENOMIC DNA]</scope>
    <source>
        <strain evidence="1 2">CR14</strain>
    </source>
</reference>
<proteinExistence type="predicted"/>
<dbReference type="Proteomes" id="UP001304300">
    <property type="component" value="Chromosome"/>
</dbReference>
<sequence length="550" mass="60448">MTKIHSTSPLPVAFIYAAAFLISTLQLNALSTDDASYIYFSGSEAEVSDLLGTTNSFTDIVDDIDTTTEDDDGNLSTTLSETSWFAGWEYSTITGLDSSYISYDEDNDEYEVVYFLETSSDDSNIFGSQLQQITSSTTVLEFTEDGEDEADLSIENSTFLNTISDSIICRIYVKGSSASDVSDFSIDFFYPVDATATAYTYTISDGTTNPLSVTEEDLFTEYEEDIIEEIDELEDSDSDGTTSAVLSALEDEAETDGTEALIELILQDKDSYVGDLETVIEALNEIEIDVGDETEDDTTVFDLSLEELNDYGVQTGDVNLPIMYFDFDGLDVTSVDDTTVLSTLFDAVDNNGSTEETVTFTPDDITDDFMESLVDLLNLSIDEDDGGADTEGTYISPLIVDDTYTVTISGEITDPSIVGAAGNYLLASNNSEVIDEDTGWYDTWVGVVNFESTDSDWGYSPVFGSFYAGVANADFDSPWLWADTQVLQQWIHTIESNATDEGFWTYAVDNGEGSVLSGWVFIAVEASEADPENWFIYEFNTDTFHTFSDQ</sequence>
<accession>A0AAQ3LCB4</accession>
<evidence type="ECO:0000313" key="1">
    <source>
        <dbReference type="EMBL" id="WOO41245.1"/>
    </source>
</evidence>
<protein>
    <submittedName>
        <fullName evidence="1">Uncharacterized protein</fullName>
    </submittedName>
</protein>